<name>A0A1Y5EF69_COLPS</name>
<dbReference type="InterPro" id="IPR036761">
    <property type="entry name" value="TTHA0802/YceI-like_sf"/>
</dbReference>
<feature type="chain" id="PRO_5012509017" description="Lipid/polyisoprenoid-binding YceI-like domain-containing protein" evidence="1">
    <location>
        <begin position="31"/>
        <end position="199"/>
    </location>
</feature>
<dbReference type="InterPro" id="IPR007372">
    <property type="entry name" value="Lipid/polyisoprenoid-bd_YceI"/>
</dbReference>
<dbReference type="AlphaFoldDB" id="A0A1Y5EF69"/>
<dbReference type="NCBIfam" id="NF002994">
    <property type="entry name" value="PRK03757.1"/>
    <property type="match status" value="1"/>
</dbReference>
<accession>A0A1Y5EF69</accession>
<dbReference type="SUPFAM" id="SSF101874">
    <property type="entry name" value="YceI-like"/>
    <property type="match status" value="1"/>
</dbReference>
<comment type="caution">
    <text evidence="3">The sequence shown here is derived from an EMBL/GenBank/DDBJ whole genome shotgun (WGS) entry which is preliminary data.</text>
</comment>
<dbReference type="Proteomes" id="UP000243053">
    <property type="component" value="Unassembled WGS sequence"/>
</dbReference>
<feature type="domain" description="Lipid/polyisoprenoid-binding YceI-like" evidence="2">
    <location>
        <begin position="32"/>
        <end position="197"/>
    </location>
</feature>
<dbReference type="PANTHER" id="PTHR34406">
    <property type="entry name" value="PROTEIN YCEI"/>
    <property type="match status" value="1"/>
</dbReference>
<dbReference type="Gene3D" id="2.40.128.110">
    <property type="entry name" value="Lipid/polyisoprenoid-binding, YceI-like"/>
    <property type="match status" value="1"/>
</dbReference>
<protein>
    <recommendedName>
        <fullName evidence="2">Lipid/polyisoprenoid-binding YceI-like domain-containing protein</fullName>
    </recommendedName>
</protein>
<reference evidence="4" key="1">
    <citation type="journal article" date="2017" name="Proc. Natl. Acad. Sci. U.S.A.">
        <title>Simulation of Deepwater Horizon oil plume reveals substrate specialization within a complex community of hydrocarbon degraders.</title>
        <authorList>
            <person name="Hu P."/>
            <person name="Dubinsky E.A."/>
            <person name="Probst A.J."/>
            <person name="Wang J."/>
            <person name="Sieber C.M.K."/>
            <person name="Tom L.M."/>
            <person name="Gardinali P."/>
            <person name="Banfield J.F."/>
            <person name="Atlas R.M."/>
            <person name="Andersen G.L."/>
        </authorList>
    </citation>
    <scope>NUCLEOTIDE SEQUENCE [LARGE SCALE GENOMIC DNA]</scope>
</reference>
<keyword evidence="1" id="KW-0732">Signal</keyword>
<evidence type="ECO:0000259" key="2">
    <source>
        <dbReference type="SMART" id="SM00867"/>
    </source>
</evidence>
<dbReference type="EMBL" id="MAAF01000046">
    <property type="protein sequence ID" value="OUR81388.1"/>
    <property type="molecule type" value="Genomic_DNA"/>
</dbReference>
<proteinExistence type="predicted"/>
<sequence>MKKTLITSTLATSLLASSLFAALAPNTALATDYKVDVKGAHAFVQFKIKHLGYSWLLGRFNTFDGDFSYDDKSPNSAKINIEIDTKSIDSNHAERDKHLKGKDFLNVSSFPKATFVSNNIKFSDDESAIVTGEFTLKGVTKTISFPIVKIGEGQDPWGGYRAGFSGTTNFKLADYGITYDLGPASTQVEMSLHIEGVRI</sequence>
<evidence type="ECO:0000313" key="4">
    <source>
        <dbReference type="Proteomes" id="UP000243053"/>
    </source>
</evidence>
<dbReference type="SMART" id="SM00867">
    <property type="entry name" value="YceI"/>
    <property type="match status" value="1"/>
</dbReference>
<dbReference type="Pfam" id="PF04264">
    <property type="entry name" value="YceI"/>
    <property type="match status" value="1"/>
</dbReference>
<feature type="signal peptide" evidence="1">
    <location>
        <begin position="1"/>
        <end position="30"/>
    </location>
</feature>
<gene>
    <name evidence="3" type="ORF">A9Q75_07655</name>
</gene>
<organism evidence="3 4">
    <name type="scientific">Colwellia psychrerythraea</name>
    <name type="common">Vibrio psychroerythus</name>
    <dbReference type="NCBI Taxonomy" id="28229"/>
    <lineage>
        <taxon>Bacteria</taxon>
        <taxon>Pseudomonadati</taxon>
        <taxon>Pseudomonadota</taxon>
        <taxon>Gammaproteobacteria</taxon>
        <taxon>Alteromonadales</taxon>
        <taxon>Colwelliaceae</taxon>
        <taxon>Colwellia</taxon>
    </lineage>
</organism>
<dbReference type="PANTHER" id="PTHR34406:SF1">
    <property type="entry name" value="PROTEIN YCEI"/>
    <property type="match status" value="1"/>
</dbReference>
<evidence type="ECO:0000313" key="3">
    <source>
        <dbReference type="EMBL" id="OUR81388.1"/>
    </source>
</evidence>
<evidence type="ECO:0000256" key="1">
    <source>
        <dbReference type="SAM" id="SignalP"/>
    </source>
</evidence>